<gene>
    <name evidence="6" type="primary">ABSGL_11163.1 scaffold 12295</name>
</gene>
<evidence type="ECO:0000313" key="7">
    <source>
        <dbReference type="Proteomes" id="UP000078561"/>
    </source>
</evidence>
<dbReference type="CDD" id="cd03784">
    <property type="entry name" value="GT1_Gtf-like"/>
    <property type="match status" value="1"/>
</dbReference>
<reference evidence="6" key="1">
    <citation type="submission" date="2016-04" db="EMBL/GenBank/DDBJ databases">
        <authorList>
            <person name="Evans L.H."/>
            <person name="Alamgir A."/>
            <person name="Owens N."/>
            <person name="Weber N.D."/>
            <person name="Virtaneva K."/>
            <person name="Barbian K."/>
            <person name="Babar A."/>
            <person name="Rosenke K."/>
        </authorList>
    </citation>
    <scope>NUCLEOTIDE SEQUENCE [LARGE SCALE GENOMIC DNA]</scope>
    <source>
        <strain evidence="6">CBS 101.48</strain>
    </source>
</reference>
<keyword evidence="5" id="KW-0732">Signal</keyword>
<dbReference type="PROSITE" id="PS00375">
    <property type="entry name" value="UDPGT"/>
    <property type="match status" value="1"/>
</dbReference>
<dbReference type="PANTHER" id="PTHR48043">
    <property type="entry name" value="EG:EG0003.4 PROTEIN-RELATED"/>
    <property type="match status" value="1"/>
</dbReference>
<dbReference type="PANTHER" id="PTHR48043:SF145">
    <property type="entry name" value="FI06409P-RELATED"/>
    <property type="match status" value="1"/>
</dbReference>
<feature type="transmembrane region" description="Helical" evidence="4">
    <location>
        <begin position="502"/>
        <end position="524"/>
    </location>
</feature>
<dbReference type="InParanoid" id="A0A168QQ69"/>
<name>A0A168QQ69_ABSGL</name>
<dbReference type="EMBL" id="LT554468">
    <property type="protein sequence ID" value="SAM05288.1"/>
    <property type="molecule type" value="Genomic_DNA"/>
</dbReference>
<evidence type="ECO:0000313" key="6">
    <source>
        <dbReference type="EMBL" id="SAM05288.1"/>
    </source>
</evidence>
<evidence type="ECO:0000256" key="5">
    <source>
        <dbReference type="SAM" id="SignalP"/>
    </source>
</evidence>
<dbReference type="GO" id="GO:0008194">
    <property type="term" value="F:UDP-glycosyltransferase activity"/>
    <property type="evidence" value="ECO:0007669"/>
    <property type="project" value="InterPro"/>
</dbReference>
<dbReference type="AlphaFoldDB" id="A0A168QQ69"/>
<evidence type="ECO:0000256" key="3">
    <source>
        <dbReference type="RuleBase" id="RU003718"/>
    </source>
</evidence>
<keyword evidence="2 3" id="KW-0808">Transferase</keyword>
<sequence length="533" mass="59371">MISLGVLFLLGLCCQILQAQNEWTAPILDARSPKKIGFGAVGGGSSHYLWVMEILQELASRGHVSTLYTRKDSLRFAKDYPNVQTQAIGGDANFLALKKESPGVVNPHFKHPNYSPAAGVKLILPALLANYSNEYNDYMSMIKRNKIDLMICDMFAFACIDATTLSKIPLTITSTVAFSEDATTGYVNNIVPSFPIPTTEYMTIRDRFKYFFHRVYSPYVSRQLQLPTHEFQKQQGLPISDSIYRSHQDAFKIVNNMFGLEVPRPLGPLVQMVGPILRKKYDALTPALTTFLDSHRRVAYVAFGQHAVPTEQDTEFLVHSLVQALKDGHLDGVIWASAPKHPVPVIPRATEILVTGWAPQFAILQHPSTALFVTHGGAGSVHEALFNKVPLFVFPFFGDQPVTARMVRQQYLGDYIPTAGIQYTKATLEELTERIRHVLTDPTIKKTVPHFGDAVQIRSLHAVQRAADIIEELTVAAIDGKVLHLSDVGRRISWIKRHNLDLVGVSVGFATGLGWFVCKVVRLLKISKKIKTL</sequence>
<dbReference type="Pfam" id="PF00201">
    <property type="entry name" value="UDPGT"/>
    <property type="match status" value="1"/>
</dbReference>
<evidence type="ECO:0000256" key="1">
    <source>
        <dbReference type="ARBA" id="ARBA00022676"/>
    </source>
</evidence>
<keyword evidence="7" id="KW-1185">Reference proteome</keyword>
<dbReference type="InterPro" id="IPR050271">
    <property type="entry name" value="UDP-glycosyltransferase"/>
</dbReference>
<dbReference type="InterPro" id="IPR035595">
    <property type="entry name" value="UDP_glycos_trans_CS"/>
</dbReference>
<dbReference type="SUPFAM" id="SSF53756">
    <property type="entry name" value="UDP-Glycosyltransferase/glycogen phosphorylase"/>
    <property type="match status" value="1"/>
</dbReference>
<accession>A0A168QQ69</accession>
<feature type="chain" id="PRO_5007899929" description="UDP-glycosyltransferases domain-containing protein" evidence="5">
    <location>
        <begin position="20"/>
        <end position="533"/>
    </location>
</feature>
<comment type="similarity">
    <text evidence="3">Belongs to the UDP-glycosyltransferase family.</text>
</comment>
<evidence type="ECO:0000256" key="2">
    <source>
        <dbReference type="ARBA" id="ARBA00022679"/>
    </source>
</evidence>
<proteinExistence type="inferred from homology"/>
<organism evidence="6">
    <name type="scientific">Absidia glauca</name>
    <name type="common">Pin mould</name>
    <dbReference type="NCBI Taxonomy" id="4829"/>
    <lineage>
        <taxon>Eukaryota</taxon>
        <taxon>Fungi</taxon>
        <taxon>Fungi incertae sedis</taxon>
        <taxon>Mucoromycota</taxon>
        <taxon>Mucoromycotina</taxon>
        <taxon>Mucoromycetes</taxon>
        <taxon>Mucorales</taxon>
        <taxon>Cunninghamellaceae</taxon>
        <taxon>Absidia</taxon>
    </lineage>
</organism>
<dbReference type="InterPro" id="IPR002213">
    <property type="entry name" value="UDP_glucos_trans"/>
</dbReference>
<keyword evidence="4" id="KW-0812">Transmembrane</keyword>
<dbReference type="OMA" id="WAHAGLL"/>
<dbReference type="STRING" id="4829.A0A168QQ69"/>
<dbReference type="Gene3D" id="3.40.50.2000">
    <property type="entry name" value="Glycogen Phosphorylase B"/>
    <property type="match status" value="2"/>
</dbReference>
<evidence type="ECO:0000256" key="4">
    <source>
        <dbReference type="SAM" id="Phobius"/>
    </source>
</evidence>
<keyword evidence="4" id="KW-1133">Transmembrane helix</keyword>
<protein>
    <recommendedName>
        <fullName evidence="8">UDP-glycosyltransferases domain-containing protein</fullName>
    </recommendedName>
</protein>
<dbReference type="Proteomes" id="UP000078561">
    <property type="component" value="Unassembled WGS sequence"/>
</dbReference>
<feature type="signal peptide" evidence="5">
    <location>
        <begin position="1"/>
        <end position="19"/>
    </location>
</feature>
<evidence type="ECO:0008006" key="8">
    <source>
        <dbReference type="Google" id="ProtNLM"/>
    </source>
</evidence>
<keyword evidence="4" id="KW-0472">Membrane</keyword>
<keyword evidence="1 3" id="KW-0328">Glycosyltransferase</keyword>
<dbReference type="OrthoDB" id="5835829at2759"/>